<evidence type="ECO:0000259" key="6">
    <source>
        <dbReference type="Pfam" id="PF25574"/>
    </source>
</evidence>
<keyword evidence="3" id="KW-0963">Cytoplasm</keyword>
<evidence type="ECO:0000313" key="8">
    <source>
        <dbReference type="Proteomes" id="UP000663868"/>
    </source>
</evidence>
<evidence type="ECO:0000256" key="4">
    <source>
        <dbReference type="ARBA" id="ARBA00022737"/>
    </source>
</evidence>
<dbReference type="AlphaFoldDB" id="A0A820RNP0"/>
<dbReference type="PANTHER" id="PTHR10527">
    <property type="entry name" value="IMPORTIN BETA"/>
    <property type="match status" value="1"/>
</dbReference>
<evidence type="ECO:0000256" key="2">
    <source>
        <dbReference type="ARBA" id="ARBA00022448"/>
    </source>
</evidence>
<keyword evidence="2" id="KW-0813">Transport</keyword>
<feature type="non-terminal residue" evidence="7">
    <location>
        <position position="112"/>
    </location>
</feature>
<dbReference type="Proteomes" id="UP000663868">
    <property type="component" value="Unassembled WGS sequence"/>
</dbReference>
<dbReference type="GO" id="GO:0005737">
    <property type="term" value="C:cytoplasm"/>
    <property type="evidence" value="ECO:0007669"/>
    <property type="project" value="UniProtKB-SubCell"/>
</dbReference>
<protein>
    <recommendedName>
        <fullName evidence="6">Importin subunit beta-1/Transportin-1-like TPR repeats domain-containing protein</fullName>
    </recommendedName>
</protein>
<evidence type="ECO:0000313" key="7">
    <source>
        <dbReference type="EMBL" id="CAF4441203.1"/>
    </source>
</evidence>
<evidence type="ECO:0000256" key="1">
    <source>
        <dbReference type="ARBA" id="ARBA00004496"/>
    </source>
</evidence>
<dbReference type="InterPro" id="IPR016024">
    <property type="entry name" value="ARM-type_fold"/>
</dbReference>
<sequence length="112" mass="12060">TNTGKASAVQEDALVAIGTLVEVLGINFLKYIDHVLPFLYEALNNHAEYQICAAAVGVVGDLSRSLLDKLAPYCDLIMTHLLTCLGDDKLHRSVKPQILSTFGDIALAIGSY</sequence>
<keyword evidence="4" id="KW-0677">Repeat</keyword>
<dbReference type="EMBL" id="CAJOBB010030075">
    <property type="protein sequence ID" value="CAF4441203.1"/>
    <property type="molecule type" value="Genomic_DNA"/>
</dbReference>
<gene>
    <name evidence="7" type="ORF">KXQ929_LOCUS53400</name>
</gene>
<dbReference type="InterPro" id="IPR058584">
    <property type="entry name" value="IMB1_TNPO1-like_TPR"/>
</dbReference>
<organism evidence="7 8">
    <name type="scientific">Adineta steineri</name>
    <dbReference type="NCBI Taxonomy" id="433720"/>
    <lineage>
        <taxon>Eukaryota</taxon>
        <taxon>Metazoa</taxon>
        <taxon>Spiralia</taxon>
        <taxon>Gnathifera</taxon>
        <taxon>Rotifera</taxon>
        <taxon>Eurotatoria</taxon>
        <taxon>Bdelloidea</taxon>
        <taxon>Adinetida</taxon>
        <taxon>Adinetidae</taxon>
        <taxon>Adineta</taxon>
    </lineage>
</organism>
<name>A0A820RNP0_9BILA</name>
<dbReference type="SUPFAM" id="SSF48371">
    <property type="entry name" value="ARM repeat"/>
    <property type="match status" value="1"/>
</dbReference>
<reference evidence="7" key="1">
    <citation type="submission" date="2021-02" db="EMBL/GenBank/DDBJ databases">
        <authorList>
            <person name="Nowell W R."/>
        </authorList>
    </citation>
    <scope>NUCLEOTIDE SEQUENCE</scope>
</reference>
<keyword evidence="5" id="KW-0653">Protein transport</keyword>
<comment type="subcellular location">
    <subcellularLocation>
        <location evidence="1">Cytoplasm</location>
    </subcellularLocation>
</comment>
<accession>A0A820RNP0</accession>
<feature type="domain" description="Importin subunit beta-1/Transportin-1-like TPR repeats" evidence="6">
    <location>
        <begin position="2"/>
        <end position="111"/>
    </location>
</feature>
<feature type="non-terminal residue" evidence="7">
    <location>
        <position position="1"/>
    </location>
</feature>
<dbReference type="Gene3D" id="1.25.10.10">
    <property type="entry name" value="Leucine-rich Repeat Variant"/>
    <property type="match status" value="1"/>
</dbReference>
<dbReference type="GO" id="GO:0006606">
    <property type="term" value="P:protein import into nucleus"/>
    <property type="evidence" value="ECO:0007669"/>
    <property type="project" value="InterPro"/>
</dbReference>
<proteinExistence type="predicted"/>
<dbReference type="InterPro" id="IPR011989">
    <property type="entry name" value="ARM-like"/>
</dbReference>
<comment type="caution">
    <text evidence="7">The sequence shown here is derived from an EMBL/GenBank/DDBJ whole genome shotgun (WGS) entry which is preliminary data.</text>
</comment>
<dbReference type="InterPro" id="IPR040122">
    <property type="entry name" value="Importin_beta"/>
</dbReference>
<evidence type="ECO:0000256" key="3">
    <source>
        <dbReference type="ARBA" id="ARBA00022490"/>
    </source>
</evidence>
<dbReference type="Pfam" id="PF25574">
    <property type="entry name" value="TPR_IMB1"/>
    <property type="match status" value="1"/>
</dbReference>
<evidence type="ECO:0000256" key="5">
    <source>
        <dbReference type="ARBA" id="ARBA00022927"/>
    </source>
</evidence>